<accession>A0AA48GM35</accession>
<dbReference type="RefSeq" id="WP_316415253.1">
    <property type="nucleotide sequence ID" value="NZ_AP027080.1"/>
</dbReference>
<reference evidence="2" key="1">
    <citation type="journal article" date="2023" name="Int. J. Syst. Evol. Microbiol.">
        <title>Mesoterricola silvestris gen. nov., sp. nov., Mesoterricola sediminis sp. nov., Geothrix oryzae sp. nov., Geothrix edaphica sp. nov., Geothrix rubra sp. nov., and Geothrix limicola sp. nov., six novel members of Acidobacteriota isolated from soils.</title>
        <authorList>
            <person name="Itoh H."/>
            <person name="Sugisawa Y."/>
            <person name="Mise K."/>
            <person name="Xu Z."/>
            <person name="Kuniyasu M."/>
            <person name="Ushijima N."/>
            <person name="Kawano K."/>
            <person name="Kobayashi E."/>
            <person name="Shiratori Y."/>
            <person name="Masuda Y."/>
            <person name="Senoo K."/>
        </authorList>
    </citation>
    <scope>NUCLEOTIDE SEQUENCE [LARGE SCALE GENOMIC DNA]</scope>
    <source>
        <strain evidence="2">W79</strain>
    </source>
</reference>
<dbReference type="AlphaFoldDB" id="A0AA48GM35"/>
<evidence type="ECO:0000313" key="2">
    <source>
        <dbReference type="Proteomes" id="UP001238179"/>
    </source>
</evidence>
<protein>
    <submittedName>
        <fullName evidence="1">Uncharacterized protein</fullName>
    </submittedName>
</protein>
<sequence length="73" mass="7907">MAYHFWVKDAEVAGATNTYTWTITGANVSNLQKSASGDTVDFVVSSGYPLNVAVILSYSNCLTPIPMSWSIPF</sequence>
<dbReference type="EMBL" id="AP027080">
    <property type="protein sequence ID" value="BDU72344.1"/>
    <property type="molecule type" value="Genomic_DNA"/>
</dbReference>
<proteinExistence type="predicted"/>
<dbReference type="Proteomes" id="UP001238179">
    <property type="component" value="Chromosome"/>
</dbReference>
<gene>
    <name evidence="1" type="ORF">METEAL_15180</name>
</gene>
<keyword evidence="2" id="KW-1185">Reference proteome</keyword>
<name>A0AA48GM35_9BACT</name>
<dbReference type="KEGG" id="msil:METEAL_15180"/>
<organism evidence="1 2">
    <name type="scientific">Mesoterricola silvestris</name>
    <dbReference type="NCBI Taxonomy" id="2927979"/>
    <lineage>
        <taxon>Bacteria</taxon>
        <taxon>Pseudomonadati</taxon>
        <taxon>Acidobacteriota</taxon>
        <taxon>Holophagae</taxon>
        <taxon>Holophagales</taxon>
        <taxon>Holophagaceae</taxon>
        <taxon>Mesoterricola</taxon>
    </lineage>
</organism>
<evidence type="ECO:0000313" key="1">
    <source>
        <dbReference type="EMBL" id="BDU72344.1"/>
    </source>
</evidence>